<keyword evidence="2" id="KW-0560">Oxidoreductase</keyword>
<keyword evidence="3" id="KW-1133">Transmembrane helix</keyword>
<keyword evidence="5" id="KW-1185">Reference proteome</keyword>
<gene>
    <name evidence="4" type="ORF">H5410_058434</name>
</gene>
<keyword evidence="3" id="KW-0812">Transmembrane</keyword>
<comment type="caution">
    <text evidence="4">The sequence shown here is derived from an EMBL/GenBank/DDBJ whole genome shotgun (WGS) entry which is preliminary data.</text>
</comment>
<evidence type="ECO:0000256" key="1">
    <source>
        <dbReference type="ARBA" id="ARBA00006484"/>
    </source>
</evidence>
<dbReference type="Proteomes" id="UP000824120">
    <property type="component" value="Chromosome 11"/>
</dbReference>
<accession>A0A9J5WT37</accession>
<organism evidence="4 5">
    <name type="scientific">Solanum commersonii</name>
    <name type="common">Commerson's wild potato</name>
    <name type="synonym">Commerson's nightshade</name>
    <dbReference type="NCBI Taxonomy" id="4109"/>
    <lineage>
        <taxon>Eukaryota</taxon>
        <taxon>Viridiplantae</taxon>
        <taxon>Streptophyta</taxon>
        <taxon>Embryophyta</taxon>
        <taxon>Tracheophyta</taxon>
        <taxon>Spermatophyta</taxon>
        <taxon>Magnoliopsida</taxon>
        <taxon>eudicotyledons</taxon>
        <taxon>Gunneridae</taxon>
        <taxon>Pentapetalae</taxon>
        <taxon>asterids</taxon>
        <taxon>lamiids</taxon>
        <taxon>Solanales</taxon>
        <taxon>Solanaceae</taxon>
        <taxon>Solanoideae</taxon>
        <taxon>Solaneae</taxon>
        <taxon>Solanum</taxon>
    </lineage>
</organism>
<comment type="similarity">
    <text evidence="1">Belongs to the short-chain dehydrogenases/reductases (SDR) family.</text>
</comment>
<dbReference type="Gene3D" id="3.40.50.720">
    <property type="entry name" value="NAD(P)-binding Rossmann-like Domain"/>
    <property type="match status" value="1"/>
</dbReference>
<evidence type="ECO:0000313" key="5">
    <source>
        <dbReference type="Proteomes" id="UP000824120"/>
    </source>
</evidence>
<dbReference type="InterPro" id="IPR036291">
    <property type="entry name" value="NAD(P)-bd_dom_sf"/>
</dbReference>
<evidence type="ECO:0000256" key="3">
    <source>
        <dbReference type="SAM" id="Phobius"/>
    </source>
</evidence>
<dbReference type="EMBL" id="JACXVP010000011">
    <property type="protein sequence ID" value="KAG5578300.1"/>
    <property type="molecule type" value="Genomic_DNA"/>
</dbReference>
<proteinExistence type="inferred from homology"/>
<dbReference type="GO" id="GO:0016491">
    <property type="term" value="F:oxidoreductase activity"/>
    <property type="evidence" value="ECO:0007669"/>
    <property type="project" value="UniProtKB-KW"/>
</dbReference>
<feature type="transmembrane region" description="Helical" evidence="3">
    <location>
        <begin position="158"/>
        <end position="177"/>
    </location>
</feature>
<name>A0A9J5WT37_SOLCO</name>
<dbReference type="SUPFAM" id="SSF51735">
    <property type="entry name" value="NAD(P)-binding Rossmann-fold domains"/>
    <property type="match status" value="1"/>
</dbReference>
<evidence type="ECO:0000313" key="4">
    <source>
        <dbReference type="EMBL" id="KAG5578300.1"/>
    </source>
</evidence>
<dbReference type="PANTHER" id="PTHR24320:SF200">
    <property type="entry name" value="DEHYDROGENASE_REDUCTASE SDR FAMILY MEMBER FEY"/>
    <property type="match status" value="1"/>
</dbReference>
<dbReference type="AlphaFoldDB" id="A0A9J5WT37"/>
<reference evidence="4 5" key="1">
    <citation type="submission" date="2020-09" db="EMBL/GenBank/DDBJ databases">
        <title>De no assembly of potato wild relative species, Solanum commersonii.</title>
        <authorList>
            <person name="Cho K."/>
        </authorList>
    </citation>
    <scope>NUCLEOTIDE SEQUENCE [LARGE SCALE GENOMIC DNA]</scope>
    <source>
        <strain evidence="4">LZ3.2</strain>
        <tissue evidence="4">Leaf</tissue>
    </source>
</reference>
<feature type="transmembrane region" description="Helical" evidence="3">
    <location>
        <begin position="189"/>
        <end position="212"/>
    </location>
</feature>
<protein>
    <submittedName>
        <fullName evidence="4">Uncharacterized protein</fullName>
    </submittedName>
</protein>
<keyword evidence="3" id="KW-0472">Membrane</keyword>
<sequence length="229" mass="26485">MRTCTSAMRAFHASANHKKVPLNGVELGKQCLYICLFKRMKKVKQNPDYRAIQEYKMLTEAGAHVVMAVRSTNRAQELIWKWQEEWSGKGLPLNIEVMELDLHSLDSVTRFAEAWNARMAPVQEATNLLLVSEPFETKKFGGHLYMFRAQKISDKASVFFHLRTMFPCVLDASLRIWTIHSMDLLLKEVLVMVFLFLSVHLYQIPVVPEIFLMSKDLKPTAKYMIFSIV</sequence>
<evidence type="ECO:0000256" key="2">
    <source>
        <dbReference type="ARBA" id="ARBA00023002"/>
    </source>
</evidence>
<dbReference type="OrthoDB" id="191139at2759"/>
<dbReference type="PANTHER" id="PTHR24320">
    <property type="entry name" value="RETINOL DEHYDROGENASE"/>
    <property type="match status" value="1"/>
</dbReference>